<organism evidence="2 3">
    <name type="scientific">Acetonema longum DSM 6540</name>
    <dbReference type="NCBI Taxonomy" id="1009370"/>
    <lineage>
        <taxon>Bacteria</taxon>
        <taxon>Bacillati</taxon>
        <taxon>Bacillota</taxon>
        <taxon>Negativicutes</taxon>
        <taxon>Acetonemataceae</taxon>
        <taxon>Acetonema</taxon>
    </lineage>
</organism>
<reference evidence="2 3" key="1">
    <citation type="journal article" date="2011" name="EMBO J.">
        <title>Structural diversity of bacterial flagellar motors.</title>
        <authorList>
            <person name="Chen S."/>
            <person name="Beeby M."/>
            <person name="Murphy G.E."/>
            <person name="Leadbetter J.R."/>
            <person name="Hendrixson D.R."/>
            <person name="Briegel A."/>
            <person name="Li Z."/>
            <person name="Shi J."/>
            <person name="Tocheva E.I."/>
            <person name="Muller A."/>
            <person name="Dobro M.J."/>
            <person name="Jensen G.J."/>
        </authorList>
    </citation>
    <scope>NUCLEOTIDE SEQUENCE [LARGE SCALE GENOMIC DNA]</scope>
    <source>
        <strain evidence="2 3">DSM 6540</strain>
    </source>
</reference>
<evidence type="ECO:0000259" key="1">
    <source>
        <dbReference type="Pfam" id="PF12697"/>
    </source>
</evidence>
<dbReference type="InterPro" id="IPR029058">
    <property type="entry name" value="AB_hydrolase_fold"/>
</dbReference>
<dbReference type="SUPFAM" id="SSF53474">
    <property type="entry name" value="alpha/beta-Hydrolases"/>
    <property type="match status" value="1"/>
</dbReference>
<dbReference type="Proteomes" id="UP000003240">
    <property type="component" value="Unassembled WGS sequence"/>
</dbReference>
<dbReference type="Pfam" id="PF12697">
    <property type="entry name" value="Abhydrolase_6"/>
    <property type="match status" value="1"/>
</dbReference>
<proteinExistence type="predicted"/>
<dbReference type="Gene3D" id="3.40.50.1820">
    <property type="entry name" value="alpha/beta hydrolase"/>
    <property type="match status" value="1"/>
</dbReference>
<dbReference type="OrthoDB" id="9780269at2"/>
<dbReference type="RefSeq" id="WP_004098659.1">
    <property type="nucleotide sequence ID" value="NZ_AFGF01000221.1"/>
</dbReference>
<dbReference type="eggNOG" id="COG1073">
    <property type="taxonomic scope" value="Bacteria"/>
</dbReference>
<gene>
    <name evidence="2" type="ORF">ALO_18325</name>
</gene>
<sequence length="242" mass="26671">MRELSITTPKGVLSAVLHEAAGSKHLLIVCHGFRGSKDGSGRSMVLSDLAVANGFSVLRFDFTPQATLSRQIEDLGYVVEFCQEIIGGSIILLGRSMGGSAALAFAARDQGIAGLCLWATPWNLAETFQLALGERYQNLSQGESVTVEDEYGRVRFTPQFIEDFTRYDLLSCARSLGRIPLLIIHGQKDGIVPLAQAHDLFLAAEGPKKMVVIPEEDHQFTYKYDETTRELLAWLRETFGDC</sequence>
<dbReference type="GO" id="GO:0008236">
    <property type="term" value="F:serine-type peptidase activity"/>
    <property type="evidence" value="ECO:0007669"/>
    <property type="project" value="InterPro"/>
</dbReference>
<dbReference type="EMBL" id="AFGF01000221">
    <property type="protein sequence ID" value="EGO62415.1"/>
    <property type="molecule type" value="Genomic_DNA"/>
</dbReference>
<dbReference type="InterPro" id="IPR000073">
    <property type="entry name" value="AB_hydrolase_1"/>
</dbReference>
<accession>F7NNH4</accession>
<name>F7NNH4_9FIRM</name>
<dbReference type="PANTHER" id="PTHR42886:SF53">
    <property type="entry name" value="ALPHA_BETA-HYDROLASES SUPERFAMILY PROTEIN"/>
    <property type="match status" value="1"/>
</dbReference>
<dbReference type="AlphaFoldDB" id="F7NNH4"/>
<dbReference type="STRING" id="1009370.ALO_18325"/>
<feature type="domain" description="AB hydrolase-1" evidence="1">
    <location>
        <begin position="27"/>
        <end position="218"/>
    </location>
</feature>
<comment type="caution">
    <text evidence="2">The sequence shown here is derived from an EMBL/GenBank/DDBJ whole genome shotgun (WGS) entry which is preliminary data.</text>
</comment>
<keyword evidence="2" id="KW-0378">Hydrolase</keyword>
<dbReference type="PANTHER" id="PTHR42886">
    <property type="entry name" value="RE40534P-RELATED"/>
    <property type="match status" value="1"/>
</dbReference>
<protein>
    <submittedName>
        <fullName evidence="2">Hydrolase</fullName>
    </submittedName>
</protein>
<dbReference type="GO" id="GO:0006508">
    <property type="term" value="P:proteolysis"/>
    <property type="evidence" value="ECO:0007669"/>
    <property type="project" value="InterPro"/>
</dbReference>
<keyword evidence="3" id="KW-1185">Reference proteome</keyword>
<evidence type="ECO:0000313" key="3">
    <source>
        <dbReference type="Proteomes" id="UP000003240"/>
    </source>
</evidence>
<evidence type="ECO:0000313" key="2">
    <source>
        <dbReference type="EMBL" id="EGO62415.1"/>
    </source>
</evidence>